<evidence type="ECO:0000313" key="10">
    <source>
        <dbReference type="Proteomes" id="UP000002899"/>
    </source>
</evidence>
<reference evidence="9 10" key="3">
    <citation type="journal article" date="2016" name="Sci. Rep.">
        <title>Genome-wide diversity and gene expression profiling of Babesia microti isolates identify polymorphic genes that mediate host-pathogen interactions.</title>
        <authorList>
            <person name="Silva J.C."/>
            <person name="Cornillot E."/>
            <person name="McCracken C."/>
            <person name="Usmani-Brown S."/>
            <person name="Dwivedi A."/>
            <person name="Ifeonu O.O."/>
            <person name="Crabtree J."/>
            <person name="Gotia H.T."/>
            <person name="Virji A.Z."/>
            <person name="Reynes C."/>
            <person name="Colinge J."/>
            <person name="Kumar V."/>
            <person name="Lawres L."/>
            <person name="Pazzi J.E."/>
            <person name="Pablo J.V."/>
            <person name="Hung C."/>
            <person name="Brancato J."/>
            <person name="Kumari P."/>
            <person name="Orvis J."/>
            <person name="Tretina K."/>
            <person name="Chibucos M."/>
            <person name="Ott S."/>
            <person name="Sadzewicz L."/>
            <person name="Sengamalay N."/>
            <person name="Shetty A.C."/>
            <person name="Su Q."/>
            <person name="Tallon L."/>
            <person name="Fraser C.M."/>
            <person name="Frutos R."/>
            <person name="Molina D.M."/>
            <person name="Krause P.J."/>
            <person name="Ben Mamoun C."/>
        </authorList>
    </citation>
    <scope>NUCLEOTIDE SEQUENCE [LARGE SCALE GENOMIC DNA]</scope>
    <source>
        <strain evidence="9 10">RI</strain>
    </source>
</reference>
<keyword evidence="4" id="KW-0853">WD repeat</keyword>
<dbReference type="PANTHER" id="PTHR17605">
    <property type="entry name" value="RIBOSOME BIOGENESIS PROTEIN BOP1 BLOCK OF PROLIFERATION 1 PROTEIN"/>
    <property type="match status" value="1"/>
</dbReference>
<dbReference type="OrthoDB" id="5571054at2759"/>
<proteinExistence type="predicted"/>
<evidence type="ECO:0000256" key="5">
    <source>
        <dbReference type="ARBA" id="ARBA00022737"/>
    </source>
</evidence>
<dbReference type="RefSeq" id="XP_021337168.1">
    <property type="nucleotide sequence ID" value="XM_021482392.1"/>
</dbReference>
<keyword evidence="5" id="KW-0677">Repeat</keyword>
<evidence type="ECO:0000259" key="8">
    <source>
        <dbReference type="SMART" id="SM01035"/>
    </source>
</evidence>
<dbReference type="PANTHER" id="PTHR17605:SF0">
    <property type="entry name" value="RIBOSOME BIOGENESIS PROTEIN BOP1"/>
    <property type="match status" value="1"/>
</dbReference>
<dbReference type="Gene3D" id="2.130.10.10">
    <property type="entry name" value="YVTN repeat-like/Quinoprotein amine dehydrogenase"/>
    <property type="match status" value="1"/>
</dbReference>
<dbReference type="GO" id="GO:0070545">
    <property type="term" value="C:PeBoW complex"/>
    <property type="evidence" value="ECO:0007669"/>
    <property type="project" value="TreeGrafter"/>
</dbReference>
<keyword evidence="6" id="KW-0539">Nucleus</keyword>
<protein>
    <submittedName>
        <fullName evidence="9">ERB1, BOP1, ribosome biogenesis protein ERB1</fullName>
    </submittedName>
</protein>
<keyword evidence="10" id="KW-1185">Reference proteome</keyword>
<evidence type="ECO:0000256" key="4">
    <source>
        <dbReference type="ARBA" id="ARBA00022574"/>
    </source>
</evidence>
<organism evidence="9 10">
    <name type="scientific">Babesia microti (strain RI)</name>
    <dbReference type="NCBI Taxonomy" id="1133968"/>
    <lineage>
        <taxon>Eukaryota</taxon>
        <taxon>Sar</taxon>
        <taxon>Alveolata</taxon>
        <taxon>Apicomplexa</taxon>
        <taxon>Aconoidasida</taxon>
        <taxon>Piroplasmida</taxon>
        <taxon>Babesiidae</taxon>
        <taxon>Babesia</taxon>
    </lineage>
</organism>
<comment type="subcellular location">
    <subcellularLocation>
        <location evidence="1">Nucleus</location>
        <location evidence="1">Nucleolus</location>
    </subcellularLocation>
</comment>
<evidence type="ECO:0000256" key="6">
    <source>
        <dbReference type="ARBA" id="ARBA00023242"/>
    </source>
</evidence>
<dbReference type="InterPro" id="IPR036322">
    <property type="entry name" value="WD40_repeat_dom_sf"/>
</dbReference>
<dbReference type="KEGG" id="bmic:BmR1_04g05495"/>
<dbReference type="Pfam" id="PF08145">
    <property type="entry name" value="BOP1NT"/>
    <property type="match status" value="1"/>
</dbReference>
<evidence type="ECO:0000313" key="9">
    <source>
        <dbReference type="EMBL" id="CCF75297.2"/>
    </source>
</evidence>
<evidence type="ECO:0000256" key="1">
    <source>
        <dbReference type="ARBA" id="ARBA00004604"/>
    </source>
</evidence>
<dbReference type="SMART" id="SM01035">
    <property type="entry name" value="BOP1NT"/>
    <property type="match status" value="1"/>
</dbReference>
<dbReference type="InterPro" id="IPR015943">
    <property type="entry name" value="WD40/YVTN_repeat-like_dom_sf"/>
</dbReference>
<feature type="domain" description="BOP1 N-terminal" evidence="8">
    <location>
        <begin position="62"/>
        <end position="311"/>
    </location>
</feature>
<feature type="region of interest" description="Disordered" evidence="7">
    <location>
        <begin position="15"/>
        <end position="48"/>
    </location>
</feature>
<dbReference type="GO" id="GO:0000463">
    <property type="term" value="P:maturation of LSU-rRNA from tricistronic rRNA transcript (SSU-rRNA, 5.8S rRNA, LSU-rRNA)"/>
    <property type="evidence" value="ECO:0007669"/>
    <property type="project" value="TreeGrafter"/>
</dbReference>
<dbReference type="GO" id="GO:0030687">
    <property type="term" value="C:preribosome, large subunit precursor"/>
    <property type="evidence" value="ECO:0007669"/>
    <property type="project" value="TreeGrafter"/>
</dbReference>
<evidence type="ECO:0000256" key="7">
    <source>
        <dbReference type="SAM" id="MobiDB-lite"/>
    </source>
</evidence>
<sequence length="675" mass="76744">MVGKKNITKDANYNSTKFKRANSKESNANDSDIVRDGENDCLESDDDESSINNICLVPVEWYKYEDHCGYDREGERILKPSDISELNKFISGTDSDNRIIKDQFGNVLAKLTDKDIELIERICKRQYPNKNYDPEAVFVEFDKSDSVFPVRNPIYRKDSYSPSKNEYKIIKKIIKSIRERDYSMSIDRQNDMPNNKAENDIWNDSVYVANDREKRRIIHDLPAPKLPLPKSDESYNPPPHLIPSESDISINAGDGEPRYVPRKYDALRFVPGYKYYLIERFERCMDLYLSPRASRVKMNIDIKALLASVPKMDYDQLSQDISVDYYTGLPVNIARIDHTGRFVAIVSGNYNLQVFSLISGRSCFTIDLSGNNTSINDVTWHPHLPLLAMAHGTEIVVLAINLNTRCSTDYDSSDYMLSMENDFNMASSYAIVEKTKRCTLGDVVIKWKRGTSAKFDKHKAMGFTIHHHVPVLKLNFHSKGSYLAAILQNGTKMGDQVIIHSVPKKSSVFLNVNVSNIKVNQLIFHPANSQLILGTTQGLRLVNLRISEGKTVKKLSGLSEVLSLDVNNRILIASGDNGTVSLYDLEDPNTPFKSFNFPNISHVMVHKVLPLLYITQDGGKINVFYIKVDDNESISVVPCKQLNLKCKMKLKDFTLHPYKSWFVTTTGDTKCLLYV</sequence>
<feature type="compositionally biased region" description="Acidic residues" evidence="7">
    <location>
        <begin position="39"/>
        <end position="48"/>
    </location>
</feature>
<gene>
    <name evidence="9" type="ORF">BmR1_04g05495</name>
</gene>
<reference evidence="9 10" key="2">
    <citation type="journal article" date="2013" name="PLoS ONE">
        <title>Whole genome mapping and re-organization of the nuclear and mitochondrial genomes of Babesia microti isolates.</title>
        <authorList>
            <person name="Cornillot E."/>
            <person name="Dassouli A."/>
            <person name="Garg A."/>
            <person name="Pachikara N."/>
            <person name="Randazzo S."/>
            <person name="Depoix D."/>
            <person name="Carcy B."/>
            <person name="Delbecq S."/>
            <person name="Frutos R."/>
            <person name="Silva J.C."/>
            <person name="Sutton R."/>
            <person name="Krause P.J."/>
            <person name="Mamoun C.B."/>
        </authorList>
    </citation>
    <scope>NUCLEOTIDE SEQUENCE [LARGE SCALE GENOMIC DNA]</scope>
    <source>
        <strain evidence="9 10">RI</strain>
    </source>
</reference>
<evidence type="ECO:0000256" key="3">
    <source>
        <dbReference type="ARBA" id="ARBA00022552"/>
    </source>
</evidence>
<keyword evidence="3" id="KW-0698">rRNA processing</keyword>
<accession>I7IH70</accession>
<keyword evidence="2" id="KW-0690">Ribosome biogenesis</keyword>
<dbReference type="VEuPathDB" id="PiroplasmaDB:BmR1_04g05495"/>
<evidence type="ECO:0000256" key="2">
    <source>
        <dbReference type="ARBA" id="ARBA00022517"/>
    </source>
</evidence>
<reference evidence="9 10" key="1">
    <citation type="journal article" date="2012" name="Nucleic Acids Res.">
        <title>Sequencing of the smallest Apicomplexan genome from the human pathogen Babesia microti.</title>
        <authorList>
            <person name="Cornillot E."/>
            <person name="Hadj-Kaddour K."/>
            <person name="Dassouli A."/>
            <person name="Noel B."/>
            <person name="Ranwez V."/>
            <person name="Vacherie B."/>
            <person name="Augagneur Y."/>
            <person name="Bres V."/>
            <person name="Duclos A."/>
            <person name="Randazzo S."/>
            <person name="Carcy B."/>
            <person name="Debierre-Grockiego F."/>
            <person name="Delbecq S."/>
            <person name="Moubri-Menage K."/>
            <person name="Shams-Eldin H."/>
            <person name="Usmani-Brown S."/>
            <person name="Bringaud F."/>
            <person name="Wincker P."/>
            <person name="Vivares C.P."/>
            <person name="Schwarz R.T."/>
            <person name="Schetters T.P."/>
            <person name="Krause P.J."/>
            <person name="Gorenflot A."/>
            <person name="Berry V."/>
            <person name="Barbe V."/>
            <person name="Ben Mamoun C."/>
        </authorList>
    </citation>
    <scope>NUCLEOTIDE SEQUENCE [LARGE SCALE GENOMIC DNA]</scope>
    <source>
        <strain evidence="9 10">RI</strain>
    </source>
</reference>
<dbReference type="Proteomes" id="UP000002899">
    <property type="component" value="Chromosome IV"/>
</dbReference>
<dbReference type="SUPFAM" id="SSF50978">
    <property type="entry name" value="WD40 repeat-like"/>
    <property type="match status" value="1"/>
</dbReference>
<dbReference type="InterPro" id="IPR028598">
    <property type="entry name" value="BOP1/Erb1"/>
</dbReference>
<dbReference type="EMBL" id="LN871599">
    <property type="protein sequence ID" value="CCF75297.2"/>
    <property type="molecule type" value="Genomic_DNA"/>
</dbReference>
<dbReference type="GeneID" id="24425742"/>
<dbReference type="InterPro" id="IPR012953">
    <property type="entry name" value="BOP1_N_dom"/>
</dbReference>
<dbReference type="GO" id="GO:0043021">
    <property type="term" value="F:ribonucleoprotein complex binding"/>
    <property type="evidence" value="ECO:0007669"/>
    <property type="project" value="TreeGrafter"/>
</dbReference>
<name>I7IH70_BABMR</name>
<dbReference type="AlphaFoldDB" id="I7IH70"/>